<reference evidence="1 2" key="2">
    <citation type="journal article" date="2022" name="Mol. Ecol. Resour.">
        <title>The genomes of chicory, endive, great burdock and yacon provide insights into Asteraceae paleo-polyploidization history and plant inulin production.</title>
        <authorList>
            <person name="Fan W."/>
            <person name="Wang S."/>
            <person name="Wang H."/>
            <person name="Wang A."/>
            <person name="Jiang F."/>
            <person name="Liu H."/>
            <person name="Zhao H."/>
            <person name="Xu D."/>
            <person name="Zhang Y."/>
        </authorList>
    </citation>
    <scope>NUCLEOTIDE SEQUENCE [LARGE SCALE GENOMIC DNA]</scope>
    <source>
        <strain evidence="2">cv. Niubang</strain>
    </source>
</reference>
<dbReference type="EMBL" id="CM042047">
    <property type="protein sequence ID" value="KAI3770049.1"/>
    <property type="molecule type" value="Genomic_DNA"/>
</dbReference>
<name>A0ACB9FFD4_ARCLA</name>
<evidence type="ECO:0000313" key="1">
    <source>
        <dbReference type="EMBL" id="KAI3770049.1"/>
    </source>
</evidence>
<keyword evidence="2" id="KW-1185">Reference proteome</keyword>
<accession>A0ACB9FFD4</accession>
<proteinExistence type="predicted"/>
<reference evidence="2" key="1">
    <citation type="journal article" date="2022" name="Mol. Ecol. Resour.">
        <title>The genomes of chicory, endive, great burdock and yacon provide insights into Asteraceae palaeo-polyploidization history and plant inulin production.</title>
        <authorList>
            <person name="Fan W."/>
            <person name="Wang S."/>
            <person name="Wang H."/>
            <person name="Wang A."/>
            <person name="Jiang F."/>
            <person name="Liu H."/>
            <person name="Zhao H."/>
            <person name="Xu D."/>
            <person name="Zhang Y."/>
        </authorList>
    </citation>
    <scope>NUCLEOTIDE SEQUENCE [LARGE SCALE GENOMIC DNA]</scope>
    <source>
        <strain evidence="2">cv. Niubang</strain>
    </source>
</reference>
<gene>
    <name evidence="1" type="ORF">L6452_01170</name>
</gene>
<dbReference type="Proteomes" id="UP001055879">
    <property type="component" value="Linkage Group LG01"/>
</dbReference>
<protein>
    <submittedName>
        <fullName evidence="1">Uncharacterized protein</fullName>
    </submittedName>
</protein>
<comment type="caution">
    <text evidence="1">The sequence shown here is derived from an EMBL/GenBank/DDBJ whole genome shotgun (WGS) entry which is preliminary data.</text>
</comment>
<sequence length="157" mass="17839">MSFAFVFLLALAIPYIIYAQNSQQDYLNAHNAARARVGIKNMVWNSTVAAYAWNYAKRRRGDCNLIHSSGPYGENLAEGSGTFTGTTAVNLWTTERTYYDYTTNTCARKHVCSHYTQVVWRNSNQLGCARVQCTNNGWWFVICSYYPPGNYVGQVPY</sequence>
<evidence type="ECO:0000313" key="2">
    <source>
        <dbReference type="Proteomes" id="UP001055879"/>
    </source>
</evidence>
<organism evidence="1 2">
    <name type="scientific">Arctium lappa</name>
    <name type="common">Greater burdock</name>
    <name type="synonym">Lappa major</name>
    <dbReference type="NCBI Taxonomy" id="4217"/>
    <lineage>
        <taxon>Eukaryota</taxon>
        <taxon>Viridiplantae</taxon>
        <taxon>Streptophyta</taxon>
        <taxon>Embryophyta</taxon>
        <taxon>Tracheophyta</taxon>
        <taxon>Spermatophyta</taxon>
        <taxon>Magnoliopsida</taxon>
        <taxon>eudicotyledons</taxon>
        <taxon>Gunneridae</taxon>
        <taxon>Pentapetalae</taxon>
        <taxon>asterids</taxon>
        <taxon>campanulids</taxon>
        <taxon>Asterales</taxon>
        <taxon>Asteraceae</taxon>
        <taxon>Carduoideae</taxon>
        <taxon>Cardueae</taxon>
        <taxon>Arctiinae</taxon>
        <taxon>Arctium</taxon>
    </lineage>
</organism>